<dbReference type="PANTHER" id="PTHR12771">
    <property type="entry name" value="ENGULFMENT AND CELL MOTILITY"/>
    <property type="match status" value="1"/>
</dbReference>
<dbReference type="AlphaFoldDB" id="A0A5N5STD9"/>
<dbReference type="GO" id="GO:0005096">
    <property type="term" value="F:GTPase activator activity"/>
    <property type="evidence" value="ECO:0007669"/>
    <property type="project" value="TreeGrafter"/>
</dbReference>
<dbReference type="OrthoDB" id="67155at2759"/>
<dbReference type="Proteomes" id="UP000326759">
    <property type="component" value="Unassembled WGS sequence"/>
</dbReference>
<gene>
    <name evidence="2" type="primary">Elmod1</name>
    <name evidence="2" type="ORF">Anas_08802</name>
</gene>
<accession>A0A5N5STD9</accession>
<organism evidence="2 3">
    <name type="scientific">Armadillidium nasatum</name>
    <dbReference type="NCBI Taxonomy" id="96803"/>
    <lineage>
        <taxon>Eukaryota</taxon>
        <taxon>Metazoa</taxon>
        <taxon>Ecdysozoa</taxon>
        <taxon>Arthropoda</taxon>
        <taxon>Crustacea</taxon>
        <taxon>Multicrustacea</taxon>
        <taxon>Malacostraca</taxon>
        <taxon>Eumalacostraca</taxon>
        <taxon>Peracarida</taxon>
        <taxon>Isopoda</taxon>
        <taxon>Oniscidea</taxon>
        <taxon>Crinocheta</taxon>
        <taxon>Armadillidiidae</taxon>
        <taxon>Armadillidium</taxon>
    </lineage>
</organism>
<dbReference type="InterPro" id="IPR006816">
    <property type="entry name" value="ELMO_dom"/>
</dbReference>
<dbReference type="Pfam" id="PF04727">
    <property type="entry name" value="ELMO_CED12"/>
    <property type="match status" value="1"/>
</dbReference>
<dbReference type="PANTHER" id="PTHR12771:SF51">
    <property type="entry name" value="LD01482P"/>
    <property type="match status" value="1"/>
</dbReference>
<dbReference type="InterPro" id="IPR050868">
    <property type="entry name" value="ELMO_domain-containing"/>
</dbReference>
<dbReference type="PROSITE" id="PS51335">
    <property type="entry name" value="ELMO"/>
    <property type="match status" value="1"/>
</dbReference>
<evidence type="ECO:0000259" key="1">
    <source>
        <dbReference type="PROSITE" id="PS51335"/>
    </source>
</evidence>
<feature type="domain" description="ELMO" evidence="1">
    <location>
        <begin position="170"/>
        <end position="326"/>
    </location>
</feature>
<name>A0A5N5STD9_9CRUS</name>
<dbReference type="EMBL" id="SEYY01020222">
    <property type="protein sequence ID" value="KAB7497484.1"/>
    <property type="molecule type" value="Genomic_DNA"/>
</dbReference>
<feature type="non-terminal residue" evidence="2">
    <location>
        <position position="1"/>
    </location>
</feature>
<sequence>VLKFLKSFSYGEKYVFRNHFFSDLKCIIFHSYMSLLNTFWTTLYIWLRPLVKWILRRTTRLCELQRICYGEEKGALRTLQIEYSLSNTRTPELKKAVHVLNNKAKDKTITQDIVYYAVFAIVRIKNINIKIHKRFPEMLGGCIMRIWGYRQMLSRLEDLRTTAYDSNNSEHEEKLLKLWSCLQPKITLEGRISKQWQEIGFQGNDPATDFRGMGMLGLENLLYFAETHPNAAQHVLLRSQHPVYGYSFAIVGINISHTAYMLAQEGLAKTHFYNSSKGFPDQNAFHQFFCYLFFEFDVLWRHEKPKDIMEFNHVKSKFEKNIRAKLKDPMALFKCHFVLENI</sequence>
<keyword evidence="3" id="KW-1185">Reference proteome</keyword>
<protein>
    <submittedName>
        <fullName evidence="2">ELMO domain-containing protein 1</fullName>
    </submittedName>
</protein>
<reference evidence="2 3" key="1">
    <citation type="journal article" date="2019" name="PLoS Biol.">
        <title>Sex chromosomes control vertical transmission of feminizing Wolbachia symbionts in an isopod.</title>
        <authorList>
            <person name="Becking T."/>
            <person name="Chebbi M.A."/>
            <person name="Giraud I."/>
            <person name="Moumen B."/>
            <person name="Laverre T."/>
            <person name="Caubet Y."/>
            <person name="Peccoud J."/>
            <person name="Gilbert C."/>
            <person name="Cordaux R."/>
        </authorList>
    </citation>
    <scope>NUCLEOTIDE SEQUENCE [LARGE SCALE GENOMIC DNA]</scope>
    <source>
        <strain evidence="2">ANa2</strain>
        <tissue evidence="2">Whole body excluding digestive tract and cuticle</tissue>
    </source>
</reference>
<proteinExistence type="predicted"/>
<evidence type="ECO:0000313" key="3">
    <source>
        <dbReference type="Proteomes" id="UP000326759"/>
    </source>
</evidence>
<evidence type="ECO:0000313" key="2">
    <source>
        <dbReference type="EMBL" id="KAB7497484.1"/>
    </source>
</evidence>
<comment type="caution">
    <text evidence="2">The sequence shown here is derived from an EMBL/GenBank/DDBJ whole genome shotgun (WGS) entry which is preliminary data.</text>
</comment>